<protein>
    <submittedName>
        <fullName evidence="1">Uncharacterized protein</fullName>
    </submittedName>
</protein>
<evidence type="ECO:0000313" key="1">
    <source>
        <dbReference type="EMBL" id="MBB3997255.1"/>
    </source>
</evidence>
<gene>
    <name evidence="1" type="ORF">GGR04_001076</name>
</gene>
<evidence type="ECO:0000313" key="2">
    <source>
        <dbReference type="Proteomes" id="UP000542776"/>
    </source>
</evidence>
<name>A0A7W6E9K1_9HYPH</name>
<accession>A0A7W6E9K1</accession>
<dbReference type="AlphaFoldDB" id="A0A7W6E9K1"/>
<comment type="caution">
    <text evidence="1">The sequence shown here is derived from an EMBL/GenBank/DDBJ whole genome shotgun (WGS) entry which is preliminary data.</text>
</comment>
<sequence length="135" mass="15194">MSGILTQHQALYDQWLARALETVEKEKQSVLDNDPSEFGVGYGRGYAHACQSIMAELVCLAETFHLASLRSDREPNVQTMTDAELVAELNRCAFHFDRRGEHGGSPGEYWAERAMEIETLQRRRAAVSENPEPTP</sequence>
<dbReference type="RefSeq" id="WP_183198581.1">
    <property type="nucleotide sequence ID" value="NZ_JACIEK010000001.1"/>
</dbReference>
<dbReference type="Proteomes" id="UP000542776">
    <property type="component" value="Unassembled WGS sequence"/>
</dbReference>
<reference evidence="1 2" key="1">
    <citation type="submission" date="2020-08" db="EMBL/GenBank/DDBJ databases">
        <title>Genomic Encyclopedia of Type Strains, Phase IV (KMG-IV): sequencing the most valuable type-strain genomes for metagenomic binning, comparative biology and taxonomic classification.</title>
        <authorList>
            <person name="Goeker M."/>
        </authorList>
    </citation>
    <scope>NUCLEOTIDE SEQUENCE [LARGE SCALE GENOMIC DNA]</scope>
    <source>
        <strain evidence="1 2">DSM 102238</strain>
    </source>
</reference>
<proteinExistence type="predicted"/>
<keyword evidence="2" id="KW-1185">Reference proteome</keyword>
<dbReference type="EMBL" id="JACIEK010000001">
    <property type="protein sequence ID" value="MBB3997255.1"/>
    <property type="molecule type" value="Genomic_DNA"/>
</dbReference>
<organism evidence="1 2">
    <name type="scientific">Aureimonas pseudogalii</name>
    <dbReference type="NCBI Taxonomy" id="1744844"/>
    <lineage>
        <taxon>Bacteria</taxon>
        <taxon>Pseudomonadati</taxon>
        <taxon>Pseudomonadota</taxon>
        <taxon>Alphaproteobacteria</taxon>
        <taxon>Hyphomicrobiales</taxon>
        <taxon>Aurantimonadaceae</taxon>
        <taxon>Aureimonas</taxon>
    </lineage>
</organism>